<dbReference type="InterPro" id="IPR007497">
    <property type="entry name" value="SIMPL/DUF541"/>
</dbReference>
<dbReference type="GO" id="GO:0006974">
    <property type="term" value="P:DNA damage response"/>
    <property type="evidence" value="ECO:0007669"/>
    <property type="project" value="TreeGrafter"/>
</dbReference>
<comment type="caution">
    <text evidence="2">The sequence shown here is derived from an EMBL/GenBank/DDBJ whole genome shotgun (WGS) entry which is preliminary data.</text>
</comment>
<dbReference type="PATRIC" id="fig|1704032.3.peg.399"/>
<dbReference type="InterPro" id="IPR052022">
    <property type="entry name" value="26kDa_periplasmic_antigen"/>
</dbReference>
<feature type="signal peptide" evidence="1">
    <location>
        <begin position="1"/>
        <end position="22"/>
    </location>
</feature>
<proteinExistence type="predicted"/>
<evidence type="ECO:0008006" key="4">
    <source>
        <dbReference type="Google" id="ProtNLM"/>
    </source>
</evidence>
<gene>
    <name evidence="2" type="ORF">AMK68_02915</name>
</gene>
<evidence type="ECO:0000313" key="3">
    <source>
        <dbReference type="Proteomes" id="UP000052020"/>
    </source>
</evidence>
<feature type="chain" id="PRO_5006640136" description="DUF541 domain-containing protein" evidence="1">
    <location>
        <begin position="23"/>
        <end position="295"/>
    </location>
</feature>
<dbReference type="Pfam" id="PF04402">
    <property type="entry name" value="SIMPL"/>
    <property type="match status" value="1"/>
</dbReference>
<dbReference type="EMBL" id="LIZY01000057">
    <property type="protein sequence ID" value="KPJ63870.1"/>
    <property type="molecule type" value="Genomic_DNA"/>
</dbReference>
<dbReference type="AlphaFoldDB" id="A0A0S7XN08"/>
<dbReference type="PANTHER" id="PTHR34387:SF2">
    <property type="entry name" value="SLR1258 PROTEIN"/>
    <property type="match status" value="1"/>
</dbReference>
<sequence>MRIWLAVIVGCAALAAAGPASADLVQGQVSTIHRPALTATGTSKVEVDPDTVRVTGSVITEGKTVEEARERNAQIMQEAMAAVKALKLPKASTQTLNYSINRVTERVEVYVTPDLEQWEFPWRVTEVKSTRLDIHYPFTLGFAASNELEVKIRAETPEELSRQAAAVIDAMMAAGANSISAVDYSAEHNYDDAKREALAEAAKDAQLTAETVAAAAGKKIVGIRSISPSYSVATPPQWRRRPYAYDYVRYAAAETAARPATPTSLSAGKIQLTANVSINYELEYNPGDTEFVQAP</sequence>
<accession>A0A0S7XN08</accession>
<dbReference type="Gene3D" id="3.30.110.170">
    <property type="entry name" value="Protein of unknown function (DUF541), domain 1"/>
    <property type="match status" value="1"/>
</dbReference>
<dbReference type="PANTHER" id="PTHR34387">
    <property type="entry name" value="SLR1258 PROTEIN"/>
    <property type="match status" value="1"/>
</dbReference>
<evidence type="ECO:0000256" key="1">
    <source>
        <dbReference type="SAM" id="SignalP"/>
    </source>
</evidence>
<dbReference type="Proteomes" id="UP000052020">
    <property type="component" value="Unassembled WGS sequence"/>
</dbReference>
<dbReference type="Gene3D" id="3.30.70.2970">
    <property type="entry name" value="Protein of unknown function (DUF541), domain 2"/>
    <property type="match status" value="1"/>
</dbReference>
<protein>
    <recommendedName>
        <fullName evidence="4">DUF541 domain-containing protein</fullName>
    </recommendedName>
</protein>
<organism evidence="2 3">
    <name type="scientific">candidate division KD3-62 bacterium DG_56</name>
    <dbReference type="NCBI Taxonomy" id="1704032"/>
    <lineage>
        <taxon>Bacteria</taxon>
        <taxon>candidate division KD3-62</taxon>
    </lineage>
</organism>
<reference evidence="2 3" key="1">
    <citation type="journal article" date="2015" name="Microbiome">
        <title>Genomic resolution of linkages in carbon, nitrogen, and sulfur cycling among widespread estuary sediment bacteria.</title>
        <authorList>
            <person name="Baker B.J."/>
            <person name="Lazar C.S."/>
            <person name="Teske A.P."/>
            <person name="Dick G.J."/>
        </authorList>
    </citation>
    <scope>NUCLEOTIDE SEQUENCE [LARGE SCALE GENOMIC DNA]</scope>
    <source>
        <strain evidence="2">DG_56</strain>
    </source>
</reference>
<keyword evidence="1" id="KW-0732">Signal</keyword>
<name>A0A0S7XN08_9BACT</name>
<evidence type="ECO:0000313" key="2">
    <source>
        <dbReference type="EMBL" id="KPJ63870.1"/>
    </source>
</evidence>